<accession>A0A8A0RSK8</accession>
<name>A0A8A0RSK8_9FIRM</name>
<evidence type="ECO:0000313" key="2">
    <source>
        <dbReference type="EMBL" id="QSQ10488.1"/>
    </source>
</evidence>
<keyword evidence="3" id="KW-1185">Reference proteome</keyword>
<dbReference type="InterPro" id="IPR041329">
    <property type="entry name" value="YubB_C"/>
</dbReference>
<organism evidence="2 3">
    <name type="scientific">Koleobacter methoxysyntrophicus</name>
    <dbReference type="NCBI Taxonomy" id="2751313"/>
    <lineage>
        <taxon>Bacteria</taxon>
        <taxon>Bacillati</taxon>
        <taxon>Bacillota</taxon>
        <taxon>Clostridia</taxon>
        <taxon>Koleobacterales</taxon>
        <taxon>Koleobacteraceae</taxon>
        <taxon>Koleobacter</taxon>
    </lineage>
</organism>
<gene>
    <name evidence="2" type="ORF">H0A61_02896</name>
</gene>
<dbReference type="RefSeq" id="WP_206707795.1">
    <property type="nucleotide sequence ID" value="NZ_CP059066.1"/>
</dbReference>
<dbReference type="KEGG" id="kme:H0A61_02896"/>
<dbReference type="SUPFAM" id="SSF160940">
    <property type="entry name" value="Api92-like"/>
    <property type="match status" value="1"/>
</dbReference>
<dbReference type="AlphaFoldDB" id="A0A8A0RSK8"/>
<proteinExistence type="predicted"/>
<dbReference type="EMBL" id="CP059066">
    <property type="protein sequence ID" value="QSQ10488.1"/>
    <property type="molecule type" value="Genomic_DNA"/>
</dbReference>
<evidence type="ECO:0000313" key="3">
    <source>
        <dbReference type="Proteomes" id="UP000662904"/>
    </source>
</evidence>
<dbReference type="Pfam" id="PF18406">
    <property type="entry name" value="DUF1281_C"/>
    <property type="match status" value="1"/>
</dbReference>
<reference evidence="2" key="1">
    <citation type="submission" date="2020-07" db="EMBL/GenBank/DDBJ databases">
        <title>Koleobacter methoxysyntrophicus gen. nov., sp. nov., a novel anaerobic bacterium isolated from deep subsurface oil field and proposal of Koleobacterales ord. nov. in the phylum Firmicutes.</title>
        <authorList>
            <person name="Sakamoto S."/>
            <person name="Tamaki H."/>
        </authorList>
    </citation>
    <scope>NUCLEOTIDE SEQUENCE</scope>
    <source>
        <strain evidence="2">NRmbB1</strain>
    </source>
</reference>
<feature type="domain" description="YubB ferredoxin-like" evidence="1">
    <location>
        <begin position="130"/>
        <end position="192"/>
    </location>
</feature>
<protein>
    <recommendedName>
        <fullName evidence="1">YubB ferredoxin-like domain-containing protein</fullName>
    </recommendedName>
</protein>
<evidence type="ECO:0000259" key="1">
    <source>
        <dbReference type="Pfam" id="PF18406"/>
    </source>
</evidence>
<dbReference type="Proteomes" id="UP000662904">
    <property type="component" value="Chromosome"/>
</dbReference>
<sequence>MPNWAENRLIVKGKPEKIKEFDRRFKGRPALWPLQEFEKHGKSEKEIAELELNRKREWEKQKPVYCFNALYPVPKEVLKIGYSVQDSRPLQEKLNDLCNPEKWWDGYSWCISHWGTKWDIDGSVEKTYEEEGLVEYYFDTAWVPPCKWVKKVGEDWSDLKFELIFCEIGQGFAGRFAVENGKVVENFFTEDREQMHRFVMENMGFDPYADFDEPEVNS</sequence>